<dbReference type="EMBL" id="FOHA01000003">
    <property type="protein sequence ID" value="SER67861.1"/>
    <property type="molecule type" value="Genomic_DNA"/>
</dbReference>
<evidence type="ECO:0000313" key="10">
    <source>
        <dbReference type="EMBL" id="SER67861.1"/>
    </source>
</evidence>
<evidence type="ECO:0000256" key="3">
    <source>
        <dbReference type="ARBA" id="ARBA00022475"/>
    </source>
</evidence>
<keyword evidence="3" id="KW-1003">Cell membrane</keyword>
<evidence type="ECO:0000256" key="6">
    <source>
        <dbReference type="ARBA" id="ARBA00023136"/>
    </source>
</evidence>
<evidence type="ECO:0000259" key="9">
    <source>
        <dbReference type="Pfam" id="PF20730"/>
    </source>
</evidence>
<dbReference type="Pfam" id="PF04239">
    <property type="entry name" value="DUF421"/>
    <property type="match status" value="1"/>
</dbReference>
<evidence type="ECO:0000259" key="8">
    <source>
        <dbReference type="Pfam" id="PF04239"/>
    </source>
</evidence>
<dbReference type="GO" id="GO:0005886">
    <property type="term" value="C:plasma membrane"/>
    <property type="evidence" value="ECO:0007669"/>
    <property type="project" value="UniProtKB-SubCell"/>
</dbReference>
<feature type="transmembrane region" description="Helical" evidence="7">
    <location>
        <begin position="59"/>
        <end position="79"/>
    </location>
</feature>
<evidence type="ECO:0000256" key="7">
    <source>
        <dbReference type="SAM" id="Phobius"/>
    </source>
</evidence>
<dbReference type="PANTHER" id="PTHR34582:SF6">
    <property type="entry name" value="UPF0702 TRANSMEMBRANE PROTEIN YCAP"/>
    <property type="match status" value="1"/>
</dbReference>
<comment type="subcellular location">
    <subcellularLocation>
        <location evidence="1">Cell membrane</location>
        <topology evidence="1">Multi-pass membrane protein</topology>
    </subcellularLocation>
</comment>
<feature type="domain" description="YetF C-terminal" evidence="8">
    <location>
        <begin position="84"/>
        <end position="199"/>
    </location>
</feature>
<dbReference type="RefSeq" id="WP_092650490.1">
    <property type="nucleotide sequence ID" value="NZ_FOHA01000003.1"/>
</dbReference>
<keyword evidence="6 7" id="KW-0472">Membrane</keyword>
<dbReference type="Proteomes" id="UP000198948">
    <property type="component" value="Unassembled WGS sequence"/>
</dbReference>
<dbReference type="PANTHER" id="PTHR34582">
    <property type="entry name" value="UPF0702 TRANSMEMBRANE PROTEIN YCAP"/>
    <property type="match status" value="1"/>
</dbReference>
<evidence type="ECO:0000256" key="2">
    <source>
        <dbReference type="ARBA" id="ARBA00006448"/>
    </source>
</evidence>
<organism evidence="10 11">
    <name type="scientific">Isobaculum melis</name>
    <dbReference type="NCBI Taxonomy" id="142588"/>
    <lineage>
        <taxon>Bacteria</taxon>
        <taxon>Bacillati</taxon>
        <taxon>Bacillota</taxon>
        <taxon>Bacilli</taxon>
        <taxon>Lactobacillales</taxon>
        <taxon>Carnobacteriaceae</taxon>
        <taxon>Isobaculum</taxon>
    </lineage>
</organism>
<dbReference type="Pfam" id="PF20730">
    <property type="entry name" value="YetF_N"/>
    <property type="match status" value="1"/>
</dbReference>
<evidence type="ECO:0000256" key="1">
    <source>
        <dbReference type="ARBA" id="ARBA00004651"/>
    </source>
</evidence>
<sequence>MFSYMDIAIKLTLGFICFILFINFSGKGNLAPMSAADQIQNYVLGGIIGGVIYNPDITILQFMIVLLIWATLVTVTRMLKLSSPEVKKMIDGNPIVIVERGKLIPENFKKANLSAQDFATRLRMNSITDIGMIKKATIEQNGQLSLVKKGDQSTGLMLIVDGHIDDDALDDAGQDRAWLAAEINKQGYQNQDELFVAEYFQGTLKCFPYE</sequence>
<gene>
    <name evidence="10" type="ORF">SAMN04488559_10364</name>
</gene>
<evidence type="ECO:0000313" key="11">
    <source>
        <dbReference type="Proteomes" id="UP000198948"/>
    </source>
</evidence>
<dbReference type="InterPro" id="IPR023090">
    <property type="entry name" value="UPF0702_alpha/beta_dom_sf"/>
</dbReference>
<feature type="transmembrane region" description="Helical" evidence="7">
    <location>
        <begin position="7"/>
        <end position="24"/>
    </location>
</feature>
<keyword evidence="11" id="KW-1185">Reference proteome</keyword>
<accession>A0A1H9R4S8</accession>
<keyword evidence="4 7" id="KW-0812">Transmembrane</keyword>
<name>A0A1H9R4S8_9LACT</name>
<evidence type="ECO:0000256" key="4">
    <source>
        <dbReference type="ARBA" id="ARBA00022692"/>
    </source>
</evidence>
<comment type="similarity">
    <text evidence="2">Belongs to the UPF0702 family.</text>
</comment>
<keyword evidence="5 7" id="KW-1133">Transmembrane helix</keyword>
<feature type="domain" description="YetF-like N-terminal transmembrane" evidence="9">
    <location>
        <begin position="4"/>
        <end position="78"/>
    </location>
</feature>
<dbReference type="InterPro" id="IPR007353">
    <property type="entry name" value="DUF421"/>
</dbReference>
<dbReference type="Gene3D" id="3.30.240.20">
    <property type="entry name" value="bsu07140 like domains"/>
    <property type="match status" value="2"/>
</dbReference>
<dbReference type="STRING" id="142588.SAMN04488559_10364"/>
<protein>
    <submittedName>
        <fullName evidence="10">Uncharacterized membrane protein YcaP, DUF421 family</fullName>
    </submittedName>
</protein>
<dbReference type="OrthoDB" id="1076133at2"/>
<proteinExistence type="inferred from homology"/>
<evidence type="ECO:0000256" key="5">
    <source>
        <dbReference type="ARBA" id="ARBA00022989"/>
    </source>
</evidence>
<reference evidence="10 11" key="1">
    <citation type="submission" date="2016-10" db="EMBL/GenBank/DDBJ databases">
        <authorList>
            <person name="de Groot N.N."/>
        </authorList>
    </citation>
    <scope>NUCLEOTIDE SEQUENCE [LARGE SCALE GENOMIC DNA]</scope>
    <source>
        <strain evidence="10 11">DSM 13760</strain>
    </source>
</reference>
<dbReference type="AlphaFoldDB" id="A0A1H9R4S8"/>
<dbReference type="InterPro" id="IPR048454">
    <property type="entry name" value="YetF_N"/>
</dbReference>